<dbReference type="AlphaFoldDB" id="A0A2H9U807"/>
<keyword evidence="2" id="KW-1185">Reference proteome</keyword>
<dbReference type="EMBL" id="PGGC01000027">
    <property type="protein sequence ID" value="PJG60176.1"/>
    <property type="molecule type" value="Genomic_DNA"/>
</dbReference>
<dbReference type="GO" id="GO:0008168">
    <property type="term" value="F:methyltransferase activity"/>
    <property type="evidence" value="ECO:0007669"/>
    <property type="project" value="UniProtKB-KW"/>
</dbReference>
<dbReference type="Proteomes" id="UP000235861">
    <property type="component" value="Unassembled WGS sequence"/>
</dbReference>
<evidence type="ECO:0000313" key="1">
    <source>
        <dbReference type="EMBL" id="PJG60176.1"/>
    </source>
</evidence>
<comment type="caution">
    <text evidence="1">The sequence shown here is derived from an EMBL/GenBank/DDBJ whole genome shotgun (WGS) entry which is preliminary data.</text>
</comment>
<dbReference type="InterPro" id="IPR029063">
    <property type="entry name" value="SAM-dependent_MTases_sf"/>
</dbReference>
<dbReference type="GO" id="GO:0032259">
    <property type="term" value="P:methylation"/>
    <property type="evidence" value="ECO:0007669"/>
    <property type="project" value="UniProtKB-KW"/>
</dbReference>
<dbReference type="SUPFAM" id="SSF53335">
    <property type="entry name" value="S-adenosyl-L-methionine-dependent methyltransferases"/>
    <property type="match status" value="1"/>
</dbReference>
<dbReference type="Gene3D" id="3.40.50.150">
    <property type="entry name" value="Vaccinia Virus protein VP39"/>
    <property type="match status" value="1"/>
</dbReference>
<evidence type="ECO:0000313" key="2">
    <source>
        <dbReference type="Proteomes" id="UP000235861"/>
    </source>
</evidence>
<dbReference type="OrthoDB" id="9804086at2"/>
<sequence length="191" mass="20816">MPYIAPPTALRPTAQLVAARACFLAALPDGAHLLHAHGSVDDTLDYLRQQGHVVTACEPNLALAKIASGRYSQPVRICHVTDFHSVLPYDGIWLAEVQPHPRDAALAQLLQHLGGLLKKAAWLYCAVQVQPERVPSAGPQSASAIIPAQRSFTDFLLQHTPFQLAHSWLAPSHQQGEPQILHCVLQRVAMT</sequence>
<keyword evidence="1" id="KW-0489">Methyltransferase</keyword>
<gene>
    <name evidence="1" type="ORF">CUC53_03525</name>
</gene>
<keyword evidence="1" id="KW-0808">Transferase</keyword>
<dbReference type="RefSeq" id="WP_100292872.1">
    <property type="nucleotide sequence ID" value="NZ_PGGC01000027.1"/>
</dbReference>
<proteinExistence type="predicted"/>
<organism evidence="1 2">
    <name type="scientific">Aeromonas cavernicola</name>
    <dbReference type="NCBI Taxonomy" id="1006623"/>
    <lineage>
        <taxon>Bacteria</taxon>
        <taxon>Pseudomonadati</taxon>
        <taxon>Pseudomonadota</taxon>
        <taxon>Gammaproteobacteria</taxon>
        <taxon>Aeromonadales</taxon>
        <taxon>Aeromonadaceae</taxon>
        <taxon>Aeromonas</taxon>
    </lineage>
</organism>
<protein>
    <submittedName>
        <fullName evidence="1">SAM-dependent methyltransferase</fullName>
    </submittedName>
</protein>
<name>A0A2H9U807_9GAMM</name>
<accession>A0A2H9U807</accession>
<reference evidence="1 2" key="1">
    <citation type="submission" date="2017-11" db="EMBL/GenBank/DDBJ databases">
        <title>Draft genome sequence of environmental isolate Aeromonas cavernicola sp. nov. MDC 2508.</title>
        <authorList>
            <person name="Colston S.M."/>
            <person name="Navarro A."/>
            <person name="Martinez-Murcia A.J."/>
            <person name="Graf J."/>
        </authorList>
    </citation>
    <scope>NUCLEOTIDE SEQUENCE [LARGE SCALE GENOMIC DNA]</scope>
    <source>
        <strain evidence="1 2">MDC 2508</strain>
    </source>
</reference>